<gene>
    <name evidence="3" type="ORF">PARMNEM_LOCUS7805</name>
</gene>
<proteinExistence type="predicted"/>
<keyword evidence="4" id="KW-1185">Reference proteome</keyword>
<comment type="caution">
    <text evidence="3">The sequence shown here is derived from an EMBL/GenBank/DDBJ whole genome shotgun (WGS) entry which is preliminary data.</text>
</comment>
<dbReference type="AlphaFoldDB" id="A0AAV1KV48"/>
<keyword evidence="1" id="KW-0479">Metal-binding</keyword>
<dbReference type="SUPFAM" id="SSF57667">
    <property type="entry name" value="beta-beta-alpha zinc fingers"/>
    <property type="match status" value="1"/>
</dbReference>
<dbReference type="EMBL" id="CAVLGL010000081">
    <property type="protein sequence ID" value="CAK1586910.1"/>
    <property type="molecule type" value="Genomic_DNA"/>
</dbReference>
<feature type="domain" description="C2H2-type" evidence="2">
    <location>
        <begin position="101"/>
        <end position="128"/>
    </location>
</feature>
<accession>A0AAV1KV48</accession>
<dbReference type="InterPro" id="IPR013087">
    <property type="entry name" value="Znf_C2H2_type"/>
</dbReference>
<dbReference type="InterPro" id="IPR036236">
    <property type="entry name" value="Znf_C2H2_sf"/>
</dbReference>
<dbReference type="GO" id="GO:0008270">
    <property type="term" value="F:zinc ion binding"/>
    <property type="evidence" value="ECO:0007669"/>
    <property type="project" value="UniProtKB-KW"/>
</dbReference>
<keyword evidence="1" id="KW-0862">Zinc</keyword>
<reference evidence="3 4" key="1">
    <citation type="submission" date="2023-11" db="EMBL/GenBank/DDBJ databases">
        <authorList>
            <person name="Hedman E."/>
            <person name="Englund M."/>
            <person name="Stromberg M."/>
            <person name="Nyberg Akerstrom W."/>
            <person name="Nylinder S."/>
            <person name="Jareborg N."/>
            <person name="Kallberg Y."/>
            <person name="Kronander E."/>
        </authorList>
    </citation>
    <scope>NUCLEOTIDE SEQUENCE [LARGE SCALE GENOMIC DNA]</scope>
</reference>
<keyword evidence="1" id="KW-0863">Zinc-finger</keyword>
<dbReference type="PROSITE" id="PS00028">
    <property type="entry name" value="ZINC_FINGER_C2H2_1"/>
    <property type="match status" value="1"/>
</dbReference>
<evidence type="ECO:0000256" key="1">
    <source>
        <dbReference type="PROSITE-ProRule" id="PRU00042"/>
    </source>
</evidence>
<protein>
    <recommendedName>
        <fullName evidence="2">C2H2-type domain-containing protein</fullName>
    </recommendedName>
</protein>
<sequence length="128" mass="15081">MDDRRLPKAVFYSEMAEGKRKHGGQHLRYKDVFKRHLNACTIDPACWEELAAERSSWRSIIFKSVKSFEESRLKILDAKRQLRKERARPSYTYTYNSAGQLYCHACQRAFKTKFGLASHIRAHDRKIS</sequence>
<name>A0AAV1KV48_9NEOP</name>
<dbReference type="PROSITE" id="PS50157">
    <property type="entry name" value="ZINC_FINGER_C2H2_2"/>
    <property type="match status" value="1"/>
</dbReference>
<evidence type="ECO:0000313" key="3">
    <source>
        <dbReference type="EMBL" id="CAK1586910.1"/>
    </source>
</evidence>
<dbReference type="Proteomes" id="UP001314205">
    <property type="component" value="Unassembled WGS sequence"/>
</dbReference>
<evidence type="ECO:0000313" key="4">
    <source>
        <dbReference type="Proteomes" id="UP001314205"/>
    </source>
</evidence>
<organism evidence="3 4">
    <name type="scientific">Parnassius mnemosyne</name>
    <name type="common">clouded apollo</name>
    <dbReference type="NCBI Taxonomy" id="213953"/>
    <lineage>
        <taxon>Eukaryota</taxon>
        <taxon>Metazoa</taxon>
        <taxon>Ecdysozoa</taxon>
        <taxon>Arthropoda</taxon>
        <taxon>Hexapoda</taxon>
        <taxon>Insecta</taxon>
        <taxon>Pterygota</taxon>
        <taxon>Neoptera</taxon>
        <taxon>Endopterygota</taxon>
        <taxon>Lepidoptera</taxon>
        <taxon>Glossata</taxon>
        <taxon>Ditrysia</taxon>
        <taxon>Papilionoidea</taxon>
        <taxon>Papilionidae</taxon>
        <taxon>Parnassiinae</taxon>
        <taxon>Parnassini</taxon>
        <taxon>Parnassius</taxon>
        <taxon>Driopa</taxon>
    </lineage>
</organism>
<evidence type="ECO:0000259" key="2">
    <source>
        <dbReference type="PROSITE" id="PS50157"/>
    </source>
</evidence>